<evidence type="ECO:0000313" key="2">
    <source>
        <dbReference type="Proteomes" id="UP000184485"/>
    </source>
</evidence>
<dbReference type="InterPro" id="IPR008320">
    <property type="entry name" value="UCP032025"/>
</dbReference>
<proteinExistence type="predicted"/>
<dbReference type="AlphaFoldDB" id="A0A1M5H149"/>
<name>A0A1M5H149_9HYPH</name>
<evidence type="ECO:0000313" key="1">
    <source>
        <dbReference type="EMBL" id="SHG09442.1"/>
    </source>
</evidence>
<evidence type="ECO:0008006" key="3">
    <source>
        <dbReference type="Google" id="ProtNLM"/>
    </source>
</evidence>
<dbReference type="RefSeq" id="WP_073055666.1">
    <property type="nucleotide sequence ID" value="NZ_FQUP01000003.1"/>
</dbReference>
<reference evidence="1 2" key="1">
    <citation type="submission" date="2016-11" db="EMBL/GenBank/DDBJ databases">
        <authorList>
            <person name="Jaros S."/>
            <person name="Januszkiewicz K."/>
            <person name="Wedrychowicz H."/>
        </authorList>
    </citation>
    <scope>NUCLEOTIDE SEQUENCE [LARGE SCALE GENOMIC DNA]</scope>
    <source>
        <strain evidence="1 2">DSM 19436</strain>
    </source>
</reference>
<dbReference type="STRING" id="1122133.SAMN02745157_3583"/>
<dbReference type="EMBL" id="FQUP01000003">
    <property type="protein sequence ID" value="SHG09442.1"/>
    <property type="molecule type" value="Genomic_DNA"/>
</dbReference>
<gene>
    <name evidence="1" type="ORF">SAMN02745157_3583</name>
</gene>
<dbReference type="Pfam" id="PF07370">
    <property type="entry name" value="DUF1489"/>
    <property type="match status" value="1"/>
</dbReference>
<dbReference type="Proteomes" id="UP000184485">
    <property type="component" value="Unassembled WGS sequence"/>
</dbReference>
<accession>A0A1M5H149</accession>
<organism evidence="1 2">
    <name type="scientific">Kaistia soli DSM 19436</name>
    <dbReference type="NCBI Taxonomy" id="1122133"/>
    <lineage>
        <taxon>Bacteria</taxon>
        <taxon>Pseudomonadati</taxon>
        <taxon>Pseudomonadota</taxon>
        <taxon>Alphaproteobacteria</taxon>
        <taxon>Hyphomicrobiales</taxon>
        <taxon>Kaistiaceae</taxon>
        <taxon>Kaistia</taxon>
    </lineage>
</organism>
<protein>
    <recommendedName>
        <fullName evidence="3">DUF1489 family protein</fullName>
    </recommendedName>
</protein>
<dbReference type="PIRSF" id="PIRSF032025">
    <property type="entry name" value="UCP032025"/>
    <property type="match status" value="1"/>
</dbReference>
<keyword evidence="2" id="KW-1185">Reference proteome</keyword>
<dbReference type="OrthoDB" id="9798292at2"/>
<sequence length="146" mass="16291">MPLHMIKLCVGVETVDEIVDWIEQDLARKRALGIPAEDTHVTRMTPRRIDEILDGGSLYWVVKGQVQCRQRITDLRAVTGADGIERCEIVFDPAVILTEWQPKRPFQGWRYLLDKDAPRDLASLGGGAGDEMPAALKAELAELGLL</sequence>